<dbReference type="InterPro" id="IPR012292">
    <property type="entry name" value="Globin/Proto"/>
</dbReference>
<gene>
    <name evidence="9" type="primary">LOC108665892</name>
</gene>
<dbReference type="GO" id="GO:0005833">
    <property type="term" value="C:hemoglobin complex"/>
    <property type="evidence" value="ECO:0007669"/>
    <property type="project" value="InterPro"/>
</dbReference>
<evidence type="ECO:0000259" key="7">
    <source>
        <dbReference type="PROSITE" id="PS01033"/>
    </source>
</evidence>
<dbReference type="AlphaFoldDB" id="A0A8B7N2V7"/>
<comment type="similarity">
    <text evidence="6">Belongs to the globin family.</text>
</comment>
<dbReference type="InterPro" id="IPR009050">
    <property type="entry name" value="Globin-like_sf"/>
</dbReference>
<dbReference type="InterPro" id="IPR002336">
    <property type="entry name" value="Erythrocruorin"/>
</dbReference>
<feature type="domain" description="Globin" evidence="7">
    <location>
        <begin position="33"/>
        <end position="180"/>
    </location>
</feature>
<accession>A0A8B7N2V7</accession>
<dbReference type="OMA" id="YEELGWP"/>
<keyword evidence="5" id="KW-0408">Iron</keyword>
<dbReference type="Proteomes" id="UP000694843">
    <property type="component" value="Unplaced"/>
</dbReference>
<name>A0A8B7N2V7_HYAAZ</name>
<keyword evidence="4" id="KW-0479">Metal-binding</keyword>
<dbReference type="RefSeq" id="XP_018008187.1">
    <property type="nucleotide sequence ID" value="XM_018152698.1"/>
</dbReference>
<keyword evidence="2 6" id="KW-0349">Heme</keyword>
<dbReference type="GO" id="GO:0005576">
    <property type="term" value="C:extracellular region"/>
    <property type="evidence" value="ECO:0007669"/>
    <property type="project" value="InterPro"/>
</dbReference>
<keyword evidence="8" id="KW-1185">Reference proteome</keyword>
<evidence type="ECO:0000256" key="1">
    <source>
        <dbReference type="ARBA" id="ARBA00022448"/>
    </source>
</evidence>
<dbReference type="GO" id="GO:0005344">
    <property type="term" value="F:oxygen carrier activity"/>
    <property type="evidence" value="ECO:0007669"/>
    <property type="project" value="UniProtKB-KW"/>
</dbReference>
<evidence type="ECO:0000256" key="5">
    <source>
        <dbReference type="ARBA" id="ARBA00023004"/>
    </source>
</evidence>
<evidence type="ECO:0000313" key="8">
    <source>
        <dbReference type="Proteomes" id="UP000694843"/>
    </source>
</evidence>
<evidence type="ECO:0000256" key="6">
    <source>
        <dbReference type="RuleBase" id="RU000356"/>
    </source>
</evidence>
<dbReference type="GeneID" id="108665892"/>
<protein>
    <submittedName>
        <fullName evidence="9">Cytoglobin-2</fullName>
    </submittedName>
</protein>
<dbReference type="PRINTS" id="PR00611">
    <property type="entry name" value="ERYTHCRUORIN"/>
</dbReference>
<dbReference type="InterPro" id="IPR000971">
    <property type="entry name" value="Globin"/>
</dbReference>
<keyword evidence="3 6" id="KW-0561">Oxygen transport</keyword>
<evidence type="ECO:0000313" key="9">
    <source>
        <dbReference type="RefSeq" id="XP_018008187.1"/>
    </source>
</evidence>
<dbReference type="PROSITE" id="PS01033">
    <property type="entry name" value="GLOBIN"/>
    <property type="match status" value="1"/>
</dbReference>
<evidence type="ECO:0000256" key="3">
    <source>
        <dbReference type="ARBA" id="ARBA00022621"/>
    </source>
</evidence>
<sequence length="184" mass="20509">MGALISSLFSWLFGGSKYPALGPNPDKPNDITGLTPREARAVVVTWDIVKPNMAHHGVQFFLRLFERHPNIQKKFSGFDGKPLAVLQEDKRLRAHATTVMNAINSVVESLGDPETLVEILKTTGKNHKRRGIEKTHFESLRVVLLDYLRDNLGTAYSPMAQQGWSKALAAVNAVIFQAYDLPEK</sequence>
<dbReference type="GO" id="GO:0046872">
    <property type="term" value="F:metal ion binding"/>
    <property type="evidence" value="ECO:0007669"/>
    <property type="project" value="UniProtKB-KW"/>
</dbReference>
<keyword evidence="1 6" id="KW-0813">Transport</keyword>
<dbReference type="Pfam" id="PF00042">
    <property type="entry name" value="Globin"/>
    <property type="match status" value="1"/>
</dbReference>
<reference evidence="9" key="1">
    <citation type="submission" date="2025-08" db="UniProtKB">
        <authorList>
            <consortium name="RefSeq"/>
        </authorList>
    </citation>
    <scope>IDENTIFICATION</scope>
    <source>
        <tissue evidence="9">Whole organism</tissue>
    </source>
</reference>
<dbReference type="InterPro" id="IPR044399">
    <property type="entry name" value="Mb-like_M"/>
</dbReference>
<dbReference type="PANTHER" id="PTHR47217:SF1">
    <property type="entry name" value="GLOBIN-LIKE PROTEIN"/>
    <property type="match status" value="1"/>
</dbReference>
<evidence type="ECO:0000256" key="2">
    <source>
        <dbReference type="ARBA" id="ARBA00022617"/>
    </source>
</evidence>
<dbReference type="GO" id="GO:0020037">
    <property type="term" value="F:heme binding"/>
    <property type="evidence" value="ECO:0007669"/>
    <property type="project" value="InterPro"/>
</dbReference>
<organism evidence="8 9">
    <name type="scientific">Hyalella azteca</name>
    <name type="common">Amphipod</name>
    <dbReference type="NCBI Taxonomy" id="294128"/>
    <lineage>
        <taxon>Eukaryota</taxon>
        <taxon>Metazoa</taxon>
        <taxon>Ecdysozoa</taxon>
        <taxon>Arthropoda</taxon>
        <taxon>Crustacea</taxon>
        <taxon>Multicrustacea</taxon>
        <taxon>Malacostraca</taxon>
        <taxon>Eumalacostraca</taxon>
        <taxon>Peracarida</taxon>
        <taxon>Amphipoda</taxon>
        <taxon>Senticaudata</taxon>
        <taxon>Talitrida</taxon>
        <taxon>Talitroidea</taxon>
        <taxon>Hyalellidae</taxon>
        <taxon>Hyalella</taxon>
    </lineage>
</organism>
<dbReference type="PANTHER" id="PTHR47217">
    <property type="entry name" value="GLOBIN-LIKE PROTEIN"/>
    <property type="match status" value="1"/>
</dbReference>
<dbReference type="CDD" id="cd01040">
    <property type="entry name" value="Mb-like"/>
    <property type="match status" value="1"/>
</dbReference>
<evidence type="ECO:0000256" key="4">
    <source>
        <dbReference type="ARBA" id="ARBA00022723"/>
    </source>
</evidence>
<dbReference type="GO" id="GO:0019825">
    <property type="term" value="F:oxygen binding"/>
    <property type="evidence" value="ECO:0007669"/>
    <property type="project" value="InterPro"/>
</dbReference>
<proteinExistence type="inferred from homology"/>
<dbReference type="OrthoDB" id="6334282at2759"/>
<dbReference type="KEGG" id="hazt:108665892"/>
<dbReference type="SUPFAM" id="SSF46458">
    <property type="entry name" value="Globin-like"/>
    <property type="match status" value="1"/>
</dbReference>
<dbReference type="Gene3D" id="1.10.490.10">
    <property type="entry name" value="Globins"/>
    <property type="match status" value="1"/>
</dbReference>